<proteinExistence type="predicted"/>
<sequence length="106" mass="11153">MVALSPLGAYIGKLYGLAASGFPSTSGTLHGAPFFLRRAACGDAEPLELHTWVGERDDDNAAEEENAAHVARISVTANEGLIGQLGWLPGRRAGEEGPFCTDCSHE</sequence>
<evidence type="ECO:0000313" key="2">
    <source>
        <dbReference type="Proteomes" id="UP000821845"/>
    </source>
</evidence>
<evidence type="ECO:0000313" key="1">
    <source>
        <dbReference type="EMBL" id="KAH6924825.1"/>
    </source>
</evidence>
<gene>
    <name evidence="1" type="ORF">HPB50_025702</name>
</gene>
<reference evidence="1" key="1">
    <citation type="submission" date="2020-05" db="EMBL/GenBank/DDBJ databases">
        <title>Large-scale comparative analyses of tick genomes elucidate their genetic diversity and vector capacities.</title>
        <authorList>
            <person name="Jia N."/>
            <person name="Wang J."/>
            <person name="Shi W."/>
            <person name="Du L."/>
            <person name="Sun Y."/>
            <person name="Zhan W."/>
            <person name="Jiang J."/>
            <person name="Wang Q."/>
            <person name="Zhang B."/>
            <person name="Ji P."/>
            <person name="Sakyi L.B."/>
            <person name="Cui X."/>
            <person name="Yuan T."/>
            <person name="Jiang B."/>
            <person name="Yang W."/>
            <person name="Lam T.T.-Y."/>
            <person name="Chang Q."/>
            <person name="Ding S."/>
            <person name="Wang X."/>
            <person name="Zhu J."/>
            <person name="Ruan X."/>
            <person name="Zhao L."/>
            <person name="Wei J."/>
            <person name="Que T."/>
            <person name="Du C."/>
            <person name="Cheng J."/>
            <person name="Dai P."/>
            <person name="Han X."/>
            <person name="Huang E."/>
            <person name="Gao Y."/>
            <person name="Liu J."/>
            <person name="Shao H."/>
            <person name="Ye R."/>
            <person name="Li L."/>
            <person name="Wei W."/>
            <person name="Wang X."/>
            <person name="Wang C."/>
            <person name="Yang T."/>
            <person name="Huo Q."/>
            <person name="Li W."/>
            <person name="Guo W."/>
            <person name="Chen H."/>
            <person name="Zhou L."/>
            <person name="Ni X."/>
            <person name="Tian J."/>
            <person name="Zhou Y."/>
            <person name="Sheng Y."/>
            <person name="Liu T."/>
            <person name="Pan Y."/>
            <person name="Xia L."/>
            <person name="Li J."/>
            <person name="Zhao F."/>
            <person name="Cao W."/>
        </authorList>
    </citation>
    <scope>NUCLEOTIDE SEQUENCE</scope>
    <source>
        <strain evidence="1">Hyas-2018</strain>
    </source>
</reference>
<keyword evidence="2" id="KW-1185">Reference proteome</keyword>
<name>A0ACB7RR14_HYAAI</name>
<protein>
    <submittedName>
        <fullName evidence="1">Uncharacterized protein</fullName>
    </submittedName>
</protein>
<accession>A0ACB7RR14</accession>
<dbReference type="Proteomes" id="UP000821845">
    <property type="component" value="Chromosome 8"/>
</dbReference>
<organism evidence="1 2">
    <name type="scientific">Hyalomma asiaticum</name>
    <name type="common">Tick</name>
    <dbReference type="NCBI Taxonomy" id="266040"/>
    <lineage>
        <taxon>Eukaryota</taxon>
        <taxon>Metazoa</taxon>
        <taxon>Ecdysozoa</taxon>
        <taxon>Arthropoda</taxon>
        <taxon>Chelicerata</taxon>
        <taxon>Arachnida</taxon>
        <taxon>Acari</taxon>
        <taxon>Parasitiformes</taxon>
        <taxon>Ixodida</taxon>
        <taxon>Ixodoidea</taxon>
        <taxon>Ixodidae</taxon>
        <taxon>Hyalomminae</taxon>
        <taxon>Hyalomma</taxon>
    </lineage>
</organism>
<comment type="caution">
    <text evidence="1">The sequence shown here is derived from an EMBL/GenBank/DDBJ whole genome shotgun (WGS) entry which is preliminary data.</text>
</comment>
<dbReference type="EMBL" id="CM023488">
    <property type="protein sequence ID" value="KAH6924825.1"/>
    <property type="molecule type" value="Genomic_DNA"/>
</dbReference>